<proteinExistence type="predicted"/>
<evidence type="ECO:0000256" key="1">
    <source>
        <dbReference type="SAM" id="SignalP"/>
    </source>
</evidence>
<name>A0ABS7X5U6_9GAMM</name>
<dbReference type="EMBL" id="JAERPS020000001">
    <property type="protein sequence ID" value="MBZ9610520.1"/>
    <property type="molecule type" value="Genomic_DNA"/>
</dbReference>
<organism evidence="2 3">
    <name type="scientific">Rheinheimera maricola</name>
    <dbReference type="NCBI Taxonomy" id="2793282"/>
    <lineage>
        <taxon>Bacteria</taxon>
        <taxon>Pseudomonadati</taxon>
        <taxon>Pseudomonadota</taxon>
        <taxon>Gammaproteobacteria</taxon>
        <taxon>Chromatiales</taxon>
        <taxon>Chromatiaceae</taxon>
        <taxon>Rheinheimera</taxon>
    </lineage>
</organism>
<feature type="chain" id="PRO_5045560999" evidence="1">
    <location>
        <begin position="20"/>
        <end position="174"/>
    </location>
</feature>
<evidence type="ECO:0000313" key="3">
    <source>
        <dbReference type="Proteomes" id="UP000663814"/>
    </source>
</evidence>
<sequence>MKSLLFIFISLFWSGYLQADEPDCSKDNLFKGEMFELFIGNSLADDLSFKYCLGDKSSYLISALYQTAYASKDFGIRPAVTYHSRIKLTDEMKNKIEDLYKNALLRSRPDDVRGMDGSTWCFRPKSGNKYTELCYWSPNVYEGDEDKRGMIDISNLGTYLFDISGLVEYGAEMQ</sequence>
<keyword evidence="3" id="KW-1185">Reference proteome</keyword>
<evidence type="ECO:0000313" key="2">
    <source>
        <dbReference type="EMBL" id="MBZ9610520.1"/>
    </source>
</evidence>
<dbReference type="RefSeq" id="WP_205309948.1">
    <property type="nucleotide sequence ID" value="NZ_JAERPS020000001.1"/>
</dbReference>
<feature type="signal peptide" evidence="1">
    <location>
        <begin position="1"/>
        <end position="19"/>
    </location>
</feature>
<accession>A0ABS7X5U6</accession>
<protein>
    <submittedName>
        <fullName evidence="2">Uncharacterized protein</fullName>
    </submittedName>
</protein>
<comment type="caution">
    <text evidence="2">The sequence shown here is derived from an EMBL/GenBank/DDBJ whole genome shotgun (WGS) entry which is preliminary data.</text>
</comment>
<dbReference type="Proteomes" id="UP000663814">
    <property type="component" value="Unassembled WGS sequence"/>
</dbReference>
<reference evidence="2 3" key="1">
    <citation type="submission" date="2021-08" db="EMBL/GenBank/DDBJ databases">
        <title>Rheinheimera aquimaris sp. nov., isolated from seawater of the East Sea in Korea.</title>
        <authorList>
            <person name="Kim K.H."/>
            <person name="Wenting R."/>
            <person name="Kim K.R."/>
            <person name="Jeon C.O."/>
        </authorList>
    </citation>
    <scope>NUCLEOTIDE SEQUENCE [LARGE SCALE GENOMIC DNA]</scope>
    <source>
        <strain evidence="2 3">MA-13</strain>
    </source>
</reference>
<keyword evidence="1" id="KW-0732">Signal</keyword>
<gene>
    <name evidence="2" type="ORF">I4W93_002805</name>
</gene>